<comment type="caution">
    <text evidence="2">The sequence shown here is derived from an EMBL/GenBank/DDBJ whole genome shotgun (WGS) entry which is preliminary data.</text>
</comment>
<dbReference type="OrthoDB" id="443318at2759"/>
<dbReference type="GO" id="GO:0005773">
    <property type="term" value="C:vacuole"/>
    <property type="evidence" value="ECO:0007669"/>
    <property type="project" value="TreeGrafter"/>
</dbReference>
<dbReference type="GO" id="GO:0006508">
    <property type="term" value="P:proteolysis"/>
    <property type="evidence" value="ECO:0007669"/>
    <property type="project" value="InterPro"/>
</dbReference>
<dbReference type="SUPFAM" id="SSF53474">
    <property type="entry name" value="alpha/beta-Hydrolases"/>
    <property type="match status" value="1"/>
</dbReference>
<reference evidence="3" key="1">
    <citation type="journal article" date="2019" name="Plant Biotechnol. J.">
        <title>Genome sequencing of the Australian wild diploid species Gossypium australe highlights disease resistance and delayed gland morphogenesis.</title>
        <authorList>
            <person name="Cai Y."/>
            <person name="Cai X."/>
            <person name="Wang Q."/>
            <person name="Wang P."/>
            <person name="Zhang Y."/>
            <person name="Cai C."/>
            <person name="Xu Y."/>
            <person name="Wang K."/>
            <person name="Zhou Z."/>
            <person name="Wang C."/>
            <person name="Geng S."/>
            <person name="Li B."/>
            <person name="Dong Q."/>
            <person name="Hou Y."/>
            <person name="Wang H."/>
            <person name="Ai P."/>
            <person name="Liu Z."/>
            <person name="Yi F."/>
            <person name="Sun M."/>
            <person name="An G."/>
            <person name="Cheng J."/>
            <person name="Zhang Y."/>
            <person name="Shi Q."/>
            <person name="Xie Y."/>
            <person name="Shi X."/>
            <person name="Chang Y."/>
            <person name="Huang F."/>
            <person name="Chen Y."/>
            <person name="Hong S."/>
            <person name="Mi L."/>
            <person name="Sun Q."/>
            <person name="Zhang L."/>
            <person name="Zhou B."/>
            <person name="Peng R."/>
            <person name="Zhang X."/>
            <person name="Liu F."/>
        </authorList>
    </citation>
    <scope>NUCLEOTIDE SEQUENCE [LARGE SCALE GENOMIC DNA]</scope>
    <source>
        <strain evidence="3">cv. PA1801</strain>
    </source>
</reference>
<dbReference type="Pfam" id="PF00450">
    <property type="entry name" value="Peptidase_S10"/>
    <property type="match status" value="1"/>
</dbReference>
<organism evidence="2 3">
    <name type="scientific">Gossypium australe</name>
    <dbReference type="NCBI Taxonomy" id="47621"/>
    <lineage>
        <taxon>Eukaryota</taxon>
        <taxon>Viridiplantae</taxon>
        <taxon>Streptophyta</taxon>
        <taxon>Embryophyta</taxon>
        <taxon>Tracheophyta</taxon>
        <taxon>Spermatophyta</taxon>
        <taxon>Magnoliopsida</taxon>
        <taxon>eudicotyledons</taxon>
        <taxon>Gunneridae</taxon>
        <taxon>Pentapetalae</taxon>
        <taxon>rosids</taxon>
        <taxon>malvids</taxon>
        <taxon>Malvales</taxon>
        <taxon>Malvaceae</taxon>
        <taxon>Malvoideae</taxon>
        <taxon>Gossypium</taxon>
    </lineage>
</organism>
<protein>
    <submittedName>
        <fullName evidence="2">Serine carboxypeptidase-like 46 isoform X2</fullName>
    </submittedName>
</protein>
<dbReference type="InterPro" id="IPR001563">
    <property type="entry name" value="Peptidase_S10"/>
</dbReference>
<dbReference type="Proteomes" id="UP000325315">
    <property type="component" value="Unassembled WGS sequence"/>
</dbReference>
<sequence>MSITILWIQIVQTIESNILYVESPIGVGFSYSNTSSNYTSVNDTFTGHYVPQLAAFVLDYNKHSNGSPIRLKALALGHPLLDWEISIKNTKFLWSHGVISDKLLELRKMICNCRRYEKEFIHQTLLTKCNDMRNKEDKEIGEYTYSSDLILPHCTSTSQFGQSLYLQKLEALHTESPKLNRFTKPGCDKDTLTSPKFMRHFMKTQLIYLMFGNSMENLFLFLDFSILTTHERYSNSPIQFEVFHCNGDQDSKIPLTQTRKIANMLAKEMKLCHLGTMLFGMTPCKLEFFMLGDDEFYFL</sequence>
<keyword evidence="2" id="KW-0121">Carboxypeptidase</keyword>
<dbReference type="AlphaFoldDB" id="A0A5B6X349"/>
<comment type="similarity">
    <text evidence="1">Belongs to the peptidase S10 family.</text>
</comment>
<keyword evidence="2" id="KW-0645">Protease</keyword>
<dbReference type="PANTHER" id="PTHR11802">
    <property type="entry name" value="SERINE PROTEASE FAMILY S10 SERINE CARBOXYPEPTIDASE"/>
    <property type="match status" value="1"/>
</dbReference>
<dbReference type="Gene3D" id="3.40.50.1820">
    <property type="entry name" value="alpha/beta hydrolase"/>
    <property type="match status" value="2"/>
</dbReference>
<proteinExistence type="inferred from homology"/>
<evidence type="ECO:0000313" key="3">
    <source>
        <dbReference type="Proteomes" id="UP000325315"/>
    </source>
</evidence>
<keyword evidence="2" id="KW-0378">Hydrolase</keyword>
<dbReference type="GO" id="GO:0004185">
    <property type="term" value="F:serine-type carboxypeptidase activity"/>
    <property type="evidence" value="ECO:0007669"/>
    <property type="project" value="InterPro"/>
</dbReference>
<accession>A0A5B6X349</accession>
<keyword evidence="3" id="KW-1185">Reference proteome</keyword>
<dbReference type="PANTHER" id="PTHR11802:SF349">
    <property type="entry name" value="SERINE CARBOXYPEPTIDASE-LIKE 46"/>
    <property type="match status" value="1"/>
</dbReference>
<evidence type="ECO:0000313" key="2">
    <source>
        <dbReference type="EMBL" id="KAA3488268.1"/>
    </source>
</evidence>
<dbReference type="InterPro" id="IPR029058">
    <property type="entry name" value="AB_hydrolase_fold"/>
</dbReference>
<dbReference type="EMBL" id="SMMG02000001">
    <property type="protein sequence ID" value="KAA3488268.1"/>
    <property type="molecule type" value="Genomic_DNA"/>
</dbReference>
<name>A0A5B6X349_9ROSI</name>
<gene>
    <name evidence="2" type="ORF">EPI10_032037</name>
</gene>
<evidence type="ECO:0000256" key="1">
    <source>
        <dbReference type="ARBA" id="ARBA00009431"/>
    </source>
</evidence>